<protein>
    <submittedName>
        <fullName evidence="1">Uncharacterized protein</fullName>
    </submittedName>
</protein>
<evidence type="ECO:0000313" key="2">
    <source>
        <dbReference type="Proteomes" id="UP000002190"/>
    </source>
</evidence>
<dbReference type="Proteomes" id="UP000002190">
    <property type="component" value="Chromosome 2"/>
</dbReference>
<gene>
    <name evidence="1" type="ordered locus">BC1002_4875</name>
</gene>
<proteinExistence type="predicted"/>
<reference evidence="2" key="1">
    <citation type="submission" date="2010-04" db="EMBL/GenBank/DDBJ databases">
        <title>Complete sequence of chromosome 2 of Burkholderia sp. CCGE1002.</title>
        <authorList>
            <consortium name="US DOE Joint Genome Institute"/>
            <person name="Lucas S."/>
            <person name="Copeland A."/>
            <person name="Lapidus A."/>
            <person name="Cheng J.-F."/>
            <person name="Bruce D."/>
            <person name="Goodwin L."/>
            <person name="Pitluck S."/>
            <person name="Chertkov O."/>
            <person name="Detter J.C."/>
            <person name="Han C."/>
            <person name="Tapia R."/>
            <person name="Land M."/>
            <person name="Hauser L."/>
            <person name="Kyrpides N."/>
            <person name="Ovchinnikova G."/>
            <person name="Martinez-Romero E."/>
            <person name="Hernandez M.A.R."/>
            <person name="Tiedje J.M."/>
            <person name="Woyke T."/>
        </authorList>
    </citation>
    <scope>NUCLEOTIDE SEQUENCE [LARGE SCALE GENOMIC DNA]</scope>
    <source>
        <strain evidence="2">CCGE1002</strain>
    </source>
</reference>
<evidence type="ECO:0000313" key="1">
    <source>
        <dbReference type="EMBL" id="ADG18837.1"/>
    </source>
</evidence>
<dbReference type="HOGENOM" id="CLU_142891_1_0_4"/>
<dbReference type="AlphaFoldDB" id="D5WDN4"/>
<dbReference type="eggNOG" id="COG3741">
    <property type="taxonomic scope" value="Bacteria"/>
</dbReference>
<dbReference type="KEGG" id="bge:BC1002_4875"/>
<accession>D5WDN4</accession>
<name>D5WDN4_PARAM</name>
<sequence length="138" mass="15689">MDTTRDFTDDIFLEAFLACRLPPSAFDHRNHLRVAWIHLQRFPLDEAIERTCAGIARYAAHLGVPDRYHRTMTEALIRLMERAGASDQSRSFDDFLAYAPAFSGDCRTLIAAHYSPGLLDRADARSRFLPPDRLPLPS</sequence>
<organism evidence="1 2">
    <name type="scientific">Paraburkholderia atlantica</name>
    <dbReference type="NCBI Taxonomy" id="2654982"/>
    <lineage>
        <taxon>Bacteria</taxon>
        <taxon>Pseudomonadati</taxon>
        <taxon>Pseudomonadota</taxon>
        <taxon>Betaproteobacteria</taxon>
        <taxon>Burkholderiales</taxon>
        <taxon>Burkholderiaceae</taxon>
        <taxon>Paraburkholderia</taxon>
    </lineage>
</organism>
<reference evidence="1 2" key="2">
    <citation type="journal article" date="2012" name="J. Bacteriol.">
        <title>Genome Sequences of Burkholderia sp. Strains CCGE1002 and H160, Isolated from Legume Nodules in Mexico and Brazil.</title>
        <authorList>
            <person name="Ormeno-Orrillo E."/>
            <person name="Rogel M.A."/>
            <person name="Chueire L.M."/>
            <person name="Tiedje J.M."/>
            <person name="Martinez-Romero E."/>
            <person name="Hungria M."/>
        </authorList>
    </citation>
    <scope>NUCLEOTIDE SEQUENCE [LARGE SCALE GENOMIC DNA]</scope>
    <source>
        <strain evidence="1 2">CCGE1002</strain>
    </source>
</reference>
<dbReference type="EMBL" id="CP002014">
    <property type="protein sequence ID" value="ADG18837.1"/>
    <property type="molecule type" value="Genomic_DNA"/>
</dbReference>
<dbReference type="RefSeq" id="WP_013092633.1">
    <property type="nucleotide sequence ID" value="NZ_JACHDG010000001.1"/>
</dbReference>